<evidence type="ECO:0000256" key="6">
    <source>
        <dbReference type="ARBA" id="ARBA00023065"/>
    </source>
</evidence>
<evidence type="ECO:0000256" key="7">
    <source>
        <dbReference type="ARBA" id="ARBA00023136"/>
    </source>
</evidence>
<evidence type="ECO:0000256" key="5">
    <source>
        <dbReference type="ARBA" id="ARBA00022989"/>
    </source>
</evidence>
<evidence type="ECO:0000256" key="1">
    <source>
        <dbReference type="ARBA" id="ARBA00004141"/>
    </source>
</evidence>
<keyword evidence="4 8" id="KW-0812">Transmembrane</keyword>
<proteinExistence type="inferred from homology"/>
<accession>A0A9N9X2G1</accession>
<evidence type="ECO:0000256" key="2">
    <source>
        <dbReference type="ARBA" id="ARBA00009904"/>
    </source>
</evidence>
<dbReference type="EMBL" id="OU896723">
    <property type="protein sequence ID" value="CAG9818318.1"/>
    <property type="molecule type" value="Genomic_DNA"/>
</dbReference>
<keyword evidence="8" id="KW-0375">Hydrogen ion transport</keyword>
<feature type="transmembrane region" description="Helical" evidence="8">
    <location>
        <begin position="138"/>
        <end position="158"/>
    </location>
</feature>
<dbReference type="GO" id="GO:0007035">
    <property type="term" value="P:vacuolar acidification"/>
    <property type="evidence" value="ECO:0007669"/>
    <property type="project" value="TreeGrafter"/>
</dbReference>
<protein>
    <recommendedName>
        <fullName evidence="8">V-type proton ATPase subunit a</fullName>
    </recommendedName>
</protein>
<sequence length="177" mass="20542">MASYGEMNPTPYTIITFPFLFAVMFGDLGHGFVMALFGAWMVFKEKPLAAKKSDNEIWNIFFGGRYIILLMGCFSMYTGLIYNDVFAKSLNIFGSSWRNNINESSKIVGTEFFLDPKTTESYLGTPYFKDKLSIITEFIPQVIFLVFLFLYMVILMFIKWFMYFANVVGEFQPFLFL</sequence>
<dbReference type="InterPro" id="IPR002490">
    <property type="entry name" value="V-ATPase_116kDa_su"/>
</dbReference>
<dbReference type="GO" id="GO:0005886">
    <property type="term" value="C:plasma membrane"/>
    <property type="evidence" value="ECO:0007669"/>
    <property type="project" value="TreeGrafter"/>
</dbReference>
<comment type="similarity">
    <text evidence="2 8">Belongs to the V-ATPase 116 kDa subunit family.</text>
</comment>
<gene>
    <name evidence="9" type="ORF">PHAECO_LOCUS5690</name>
</gene>
<organism evidence="9 10">
    <name type="scientific">Phaedon cochleariae</name>
    <name type="common">Mustard beetle</name>
    <dbReference type="NCBI Taxonomy" id="80249"/>
    <lineage>
        <taxon>Eukaryota</taxon>
        <taxon>Metazoa</taxon>
        <taxon>Ecdysozoa</taxon>
        <taxon>Arthropoda</taxon>
        <taxon>Hexapoda</taxon>
        <taxon>Insecta</taxon>
        <taxon>Pterygota</taxon>
        <taxon>Neoptera</taxon>
        <taxon>Endopterygota</taxon>
        <taxon>Coleoptera</taxon>
        <taxon>Polyphaga</taxon>
        <taxon>Cucujiformia</taxon>
        <taxon>Chrysomeloidea</taxon>
        <taxon>Chrysomelidae</taxon>
        <taxon>Chrysomelinae</taxon>
        <taxon>Chrysomelini</taxon>
        <taxon>Phaedon</taxon>
    </lineage>
</organism>
<comment type="subcellular location">
    <subcellularLocation>
        <location evidence="1">Membrane</location>
        <topology evidence="1">Multi-pass membrane protein</topology>
    </subcellularLocation>
</comment>
<dbReference type="OrthoDB" id="7680351at2759"/>
<reference evidence="9" key="1">
    <citation type="submission" date="2022-01" db="EMBL/GenBank/DDBJ databases">
        <authorList>
            <person name="King R."/>
        </authorList>
    </citation>
    <scope>NUCLEOTIDE SEQUENCE</scope>
</reference>
<feature type="transmembrane region" description="Helical" evidence="8">
    <location>
        <begin position="64"/>
        <end position="82"/>
    </location>
</feature>
<dbReference type="Proteomes" id="UP001153737">
    <property type="component" value="Chromosome 17"/>
</dbReference>
<evidence type="ECO:0000256" key="3">
    <source>
        <dbReference type="ARBA" id="ARBA00022448"/>
    </source>
</evidence>
<dbReference type="GO" id="GO:0046961">
    <property type="term" value="F:proton-transporting ATPase activity, rotational mechanism"/>
    <property type="evidence" value="ECO:0007669"/>
    <property type="project" value="InterPro"/>
</dbReference>
<dbReference type="PANTHER" id="PTHR11629">
    <property type="entry name" value="VACUOLAR PROTON ATPASES"/>
    <property type="match status" value="1"/>
</dbReference>
<feature type="transmembrane region" description="Helical" evidence="8">
    <location>
        <begin position="12"/>
        <end position="43"/>
    </location>
</feature>
<dbReference type="GO" id="GO:0051117">
    <property type="term" value="F:ATPase binding"/>
    <property type="evidence" value="ECO:0007669"/>
    <property type="project" value="TreeGrafter"/>
</dbReference>
<dbReference type="AlphaFoldDB" id="A0A9N9X2G1"/>
<dbReference type="GO" id="GO:0033179">
    <property type="term" value="C:proton-transporting V-type ATPase, V0 domain"/>
    <property type="evidence" value="ECO:0007669"/>
    <property type="project" value="InterPro"/>
</dbReference>
<comment type="caution">
    <text evidence="8">Lacks conserved residue(s) required for the propagation of feature annotation.</text>
</comment>
<evidence type="ECO:0000313" key="10">
    <source>
        <dbReference type="Proteomes" id="UP001153737"/>
    </source>
</evidence>
<evidence type="ECO:0000256" key="4">
    <source>
        <dbReference type="ARBA" id="ARBA00022692"/>
    </source>
</evidence>
<evidence type="ECO:0000256" key="8">
    <source>
        <dbReference type="RuleBase" id="RU361189"/>
    </source>
</evidence>
<dbReference type="PANTHER" id="PTHR11629:SF63">
    <property type="entry name" value="V-TYPE PROTON ATPASE SUBUNIT A"/>
    <property type="match status" value="1"/>
</dbReference>
<keyword evidence="5 8" id="KW-1133">Transmembrane helix</keyword>
<keyword evidence="6 8" id="KW-0406">Ion transport</keyword>
<keyword evidence="7 8" id="KW-0472">Membrane</keyword>
<reference evidence="9" key="2">
    <citation type="submission" date="2022-10" db="EMBL/GenBank/DDBJ databases">
        <authorList>
            <consortium name="ENA_rothamsted_submissions"/>
            <consortium name="culmorum"/>
            <person name="King R."/>
        </authorList>
    </citation>
    <scope>NUCLEOTIDE SEQUENCE</scope>
</reference>
<name>A0A9N9X2G1_PHACE</name>
<dbReference type="Pfam" id="PF01496">
    <property type="entry name" value="V_ATPase_I"/>
    <property type="match status" value="2"/>
</dbReference>
<dbReference type="GO" id="GO:0016471">
    <property type="term" value="C:vacuolar proton-transporting V-type ATPase complex"/>
    <property type="evidence" value="ECO:0007669"/>
    <property type="project" value="TreeGrafter"/>
</dbReference>
<keyword evidence="10" id="KW-1185">Reference proteome</keyword>
<comment type="function">
    <text evidence="8">Essential component of the vacuolar proton pump (V-ATPase), a multimeric enzyme that catalyzes the translocation of protons across the membranes. Required for assembly and activity of the V-ATPase.</text>
</comment>
<keyword evidence="3 8" id="KW-0813">Transport</keyword>
<evidence type="ECO:0000313" key="9">
    <source>
        <dbReference type="EMBL" id="CAG9818318.1"/>
    </source>
</evidence>